<dbReference type="EMBL" id="CP008947">
    <property type="protein sequence ID" value="AII03558.1"/>
    <property type="molecule type" value="Genomic_DNA"/>
</dbReference>
<protein>
    <submittedName>
        <fullName evidence="2">Formyl-CoA transferase</fullName>
    </submittedName>
</protein>
<dbReference type="GO" id="GO:0008410">
    <property type="term" value="F:CoA-transferase activity"/>
    <property type="evidence" value="ECO:0007669"/>
    <property type="project" value="TreeGrafter"/>
</dbReference>
<dbReference type="Gene3D" id="3.30.1540.10">
    <property type="entry name" value="formyl-coa transferase, domain 3"/>
    <property type="match status" value="1"/>
</dbReference>
<accession>A0A076EEQ4</accession>
<dbReference type="Gene3D" id="3.40.50.10540">
    <property type="entry name" value="Crotonobetainyl-coa:carnitine coa-transferase, domain 1"/>
    <property type="match status" value="1"/>
</dbReference>
<dbReference type="Pfam" id="PF02515">
    <property type="entry name" value="CoA_transf_3"/>
    <property type="match status" value="1"/>
</dbReference>
<dbReference type="InterPro" id="IPR050483">
    <property type="entry name" value="CoA-transferase_III_domain"/>
</dbReference>
<dbReference type="PANTHER" id="PTHR48207">
    <property type="entry name" value="SUCCINATE--HYDROXYMETHYLGLUTARATE COA-TRANSFERASE"/>
    <property type="match status" value="1"/>
</dbReference>
<dbReference type="InterPro" id="IPR003673">
    <property type="entry name" value="CoA-Trfase_fam_III"/>
</dbReference>
<dbReference type="eggNOG" id="COG1804">
    <property type="taxonomic scope" value="Bacteria"/>
</dbReference>
<dbReference type="PANTHER" id="PTHR48207:SF3">
    <property type="entry name" value="SUCCINATE--HYDROXYMETHYLGLUTARATE COA-TRANSFERASE"/>
    <property type="match status" value="1"/>
</dbReference>
<dbReference type="AlphaFoldDB" id="A0A076EEQ4"/>
<sequence>MKEPAAGPLSDVVVIDLTTMLAGPFATMVLGDLGADVIKIEPPHGDFIREQGPFAPDDELRAFGGYFQSVNRNKRSVVLDLTTEEGRTSLLELVAHADVVVENFRHGVMDRLGLSYERLQEKNPHLVYAAIRGFGDERTGSSPMRDWPAYDITVQALSGLMEITGEPDRPPIKTGPGLGDTVPALFAVIGLLSAVHRARRDGVGGFVDVSMYDAMLAMCERTVYQHSYNGDVPTRQGNSHPLLCPFDVVPAADGWVSIAAPGNNHWQQLCSVIGRPELATDERTRDNVSRLANRDFTMSAVTAWTTTRTKDQIVEILGGKVPVAPVNTIEDIYADPHVRARNMLVEVDHPGVSHPLTIANTPIKFADAPPTHLRRAPLLGEHTDEVLAQFETTTAAFQLEETR</sequence>
<dbReference type="InterPro" id="IPR044855">
    <property type="entry name" value="CoA-Trfase_III_dom3_sf"/>
</dbReference>
<gene>
    <name evidence="2" type="ORF">EP51_02605</name>
</gene>
<keyword evidence="1 2" id="KW-0808">Transferase</keyword>
<name>A0A076EEQ4_RHOOP</name>
<proteinExistence type="predicted"/>
<dbReference type="Proteomes" id="UP000028488">
    <property type="component" value="Chromosome"/>
</dbReference>
<reference evidence="2 3" key="1">
    <citation type="submission" date="2014-07" db="EMBL/GenBank/DDBJ databases">
        <title>Genome Sequence of Rhodococcus opacus Strain R7, a Biodegrader of Mono- and Polycyclic Aromatic Hydrocarbons.</title>
        <authorList>
            <person name="Di Gennaro P."/>
            <person name="Zampolli J."/>
            <person name="Presti I."/>
            <person name="Cappelletti M."/>
            <person name="D'Ursi P."/>
            <person name="Orro A."/>
            <person name="Mezzelani A."/>
            <person name="Milanesi L."/>
        </authorList>
    </citation>
    <scope>NUCLEOTIDE SEQUENCE [LARGE SCALE GENOMIC DNA]</scope>
    <source>
        <strain evidence="2 3">R7</strain>
    </source>
</reference>
<dbReference type="RefSeq" id="WP_128638477.1">
    <property type="nucleotide sequence ID" value="NZ_CP008947.1"/>
</dbReference>
<evidence type="ECO:0000313" key="3">
    <source>
        <dbReference type="Proteomes" id="UP000028488"/>
    </source>
</evidence>
<organism evidence="2 3">
    <name type="scientific">Rhodococcus opacus</name>
    <name type="common">Nocardia opaca</name>
    <dbReference type="NCBI Taxonomy" id="37919"/>
    <lineage>
        <taxon>Bacteria</taxon>
        <taxon>Bacillati</taxon>
        <taxon>Actinomycetota</taxon>
        <taxon>Actinomycetes</taxon>
        <taxon>Mycobacteriales</taxon>
        <taxon>Nocardiaceae</taxon>
        <taxon>Rhodococcus</taxon>
    </lineage>
</organism>
<evidence type="ECO:0000256" key="1">
    <source>
        <dbReference type="ARBA" id="ARBA00022679"/>
    </source>
</evidence>
<dbReference type="InterPro" id="IPR023606">
    <property type="entry name" value="CoA-Trfase_III_dom_1_sf"/>
</dbReference>
<dbReference type="SUPFAM" id="SSF89796">
    <property type="entry name" value="CoA-transferase family III (CaiB/BaiF)"/>
    <property type="match status" value="1"/>
</dbReference>
<evidence type="ECO:0000313" key="2">
    <source>
        <dbReference type="EMBL" id="AII03558.1"/>
    </source>
</evidence>